<feature type="region of interest" description="Disordered" evidence="10">
    <location>
        <begin position="316"/>
        <end position="372"/>
    </location>
</feature>
<sequence length="420" mass="46867">MATDFWASSHYKRWIVDRTTIAQSRQEDLQYVDDPEHLEYLSIYFANIITKLGKKLQCRQRTIATTTVFFRRFYLKNSYCETDPFVVIGACFYLAAKAEESPLHIKTIVAECRSMFNHEHYGSRPFAGDNSKLAEMEFYLVDDLECDLVVFHPYRTLLSLCKKEQSSTSEEGETEDMGYGIGSDDGPRYWGTGEGQLEVPLQTAWSIINDTYRSQLCLLYPPHLIAIAAICLTFILHPPPRADDPDNESEDSYDRQPRRSSRQAAPSRSLKKPQDAIGFLAELNVSLPTVATIAQEIIAMYTLWDQYKEDVVPEAGKGTARELTHSPMPSGASPTKRTPGGSVSDGLFRGVGSSGAPTPSAESRYDEGGQEEGNFVTPAFLSSVLFRMREARLLDVAPSTPSTGRPVAVNKRLERTQAAG</sequence>
<evidence type="ECO:0000256" key="8">
    <source>
        <dbReference type="ARBA" id="ARBA00023242"/>
    </source>
</evidence>
<dbReference type="InterPro" id="IPR006671">
    <property type="entry name" value="Cyclin_N"/>
</dbReference>
<evidence type="ECO:0000256" key="7">
    <source>
        <dbReference type="ARBA" id="ARBA00023163"/>
    </source>
</evidence>
<dbReference type="OrthoDB" id="10266018at2759"/>
<feature type="compositionally biased region" description="Basic and acidic residues" evidence="10">
    <location>
        <begin position="411"/>
        <end position="420"/>
    </location>
</feature>
<proteinExistence type="inferred from homology"/>
<evidence type="ECO:0000256" key="1">
    <source>
        <dbReference type="ARBA" id="ARBA00004123"/>
    </source>
</evidence>
<keyword evidence="6" id="KW-0010">Activator</keyword>
<dbReference type="GO" id="GO:0016538">
    <property type="term" value="F:cyclin-dependent protein serine/threonine kinase regulator activity"/>
    <property type="evidence" value="ECO:0007669"/>
    <property type="project" value="InterPro"/>
</dbReference>
<keyword evidence="5 9" id="KW-0195">Cyclin</keyword>
<protein>
    <recommendedName>
        <fullName evidence="11">Cyclin-like domain-containing protein</fullName>
    </recommendedName>
</protein>
<dbReference type="InterPro" id="IPR036915">
    <property type="entry name" value="Cyclin-like_sf"/>
</dbReference>
<evidence type="ECO:0000313" key="12">
    <source>
        <dbReference type="EMBL" id="KAF5322658.1"/>
    </source>
</evidence>
<organism evidence="12 13">
    <name type="scientific">Psilocybe cf. subviscida</name>
    <dbReference type="NCBI Taxonomy" id="2480587"/>
    <lineage>
        <taxon>Eukaryota</taxon>
        <taxon>Fungi</taxon>
        <taxon>Dikarya</taxon>
        <taxon>Basidiomycota</taxon>
        <taxon>Agaricomycotina</taxon>
        <taxon>Agaricomycetes</taxon>
        <taxon>Agaricomycetidae</taxon>
        <taxon>Agaricales</taxon>
        <taxon>Agaricineae</taxon>
        <taxon>Strophariaceae</taxon>
        <taxon>Psilocybe</taxon>
    </lineage>
</organism>
<keyword evidence="4" id="KW-0805">Transcription regulation</keyword>
<evidence type="ECO:0000256" key="10">
    <source>
        <dbReference type="SAM" id="MobiDB-lite"/>
    </source>
</evidence>
<evidence type="ECO:0000256" key="2">
    <source>
        <dbReference type="ARBA" id="ARBA00008638"/>
    </source>
</evidence>
<accession>A0A8H5BHN7</accession>
<dbReference type="EMBL" id="JAACJJ010000028">
    <property type="protein sequence ID" value="KAF5322658.1"/>
    <property type="molecule type" value="Genomic_DNA"/>
</dbReference>
<evidence type="ECO:0000259" key="11">
    <source>
        <dbReference type="SMART" id="SM00385"/>
    </source>
</evidence>
<dbReference type="InterPro" id="IPR043198">
    <property type="entry name" value="Cyclin/Ssn8"/>
</dbReference>
<evidence type="ECO:0000256" key="4">
    <source>
        <dbReference type="ARBA" id="ARBA00023015"/>
    </source>
</evidence>
<dbReference type="Pfam" id="PF00134">
    <property type="entry name" value="Cyclin_N"/>
    <property type="match status" value="1"/>
</dbReference>
<dbReference type="GO" id="GO:0005634">
    <property type="term" value="C:nucleus"/>
    <property type="evidence" value="ECO:0007669"/>
    <property type="project" value="UniProtKB-SubCell"/>
</dbReference>
<dbReference type="SUPFAM" id="SSF47954">
    <property type="entry name" value="Cyclin-like"/>
    <property type="match status" value="2"/>
</dbReference>
<dbReference type="InterPro" id="IPR013763">
    <property type="entry name" value="Cyclin-like_dom"/>
</dbReference>
<gene>
    <name evidence="12" type="ORF">D9619_001286</name>
</gene>
<dbReference type="Gene3D" id="1.10.472.10">
    <property type="entry name" value="Cyclin-like"/>
    <property type="match status" value="2"/>
</dbReference>
<dbReference type="GO" id="GO:0006357">
    <property type="term" value="P:regulation of transcription by RNA polymerase II"/>
    <property type="evidence" value="ECO:0007669"/>
    <property type="project" value="InterPro"/>
</dbReference>
<keyword evidence="3" id="KW-0678">Repressor</keyword>
<name>A0A8H5BHN7_9AGAR</name>
<evidence type="ECO:0000256" key="5">
    <source>
        <dbReference type="ARBA" id="ARBA00023127"/>
    </source>
</evidence>
<feature type="domain" description="Cyclin-like" evidence="11">
    <location>
        <begin position="47"/>
        <end position="142"/>
    </location>
</feature>
<reference evidence="12 13" key="1">
    <citation type="journal article" date="2020" name="ISME J.">
        <title>Uncovering the hidden diversity of litter-decomposition mechanisms in mushroom-forming fungi.</title>
        <authorList>
            <person name="Floudas D."/>
            <person name="Bentzer J."/>
            <person name="Ahren D."/>
            <person name="Johansson T."/>
            <person name="Persson P."/>
            <person name="Tunlid A."/>
        </authorList>
    </citation>
    <scope>NUCLEOTIDE SEQUENCE [LARGE SCALE GENOMIC DNA]</scope>
    <source>
        <strain evidence="12 13">CBS 101986</strain>
    </source>
</reference>
<evidence type="ECO:0000256" key="9">
    <source>
        <dbReference type="RuleBase" id="RU000383"/>
    </source>
</evidence>
<dbReference type="Proteomes" id="UP000567179">
    <property type="component" value="Unassembled WGS sequence"/>
</dbReference>
<feature type="region of interest" description="Disordered" evidence="10">
    <location>
        <begin position="397"/>
        <end position="420"/>
    </location>
</feature>
<dbReference type="PANTHER" id="PTHR10026">
    <property type="entry name" value="CYCLIN"/>
    <property type="match status" value="1"/>
</dbReference>
<keyword evidence="8" id="KW-0539">Nucleus</keyword>
<dbReference type="CDD" id="cd20513">
    <property type="entry name" value="CYCLIN_CCNC_rpt1"/>
    <property type="match status" value="1"/>
</dbReference>
<comment type="caution">
    <text evidence="12">The sequence shown here is derived from an EMBL/GenBank/DDBJ whole genome shotgun (WGS) entry which is preliminary data.</text>
</comment>
<dbReference type="FunFam" id="1.10.472.10:FF:000076">
    <property type="entry name" value="RNA polymerase II holoenzyme cyclin-like subunit"/>
    <property type="match status" value="1"/>
</dbReference>
<comment type="similarity">
    <text evidence="2">Belongs to the cyclin family. Cyclin C subfamily.</text>
</comment>
<dbReference type="SMART" id="SM00385">
    <property type="entry name" value="CYCLIN"/>
    <property type="match status" value="1"/>
</dbReference>
<evidence type="ECO:0000256" key="6">
    <source>
        <dbReference type="ARBA" id="ARBA00023159"/>
    </source>
</evidence>
<keyword evidence="7" id="KW-0804">Transcription</keyword>
<evidence type="ECO:0000256" key="3">
    <source>
        <dbReference type="ARBA" id="ARBA00022491"/>
    </source>
</evidence>
<feature type="region of interest" description="Disordered" evidence="10">
    <location>
        <begin position="242"/>
        <end position="271"/>
    </location>
</feature>
<evidence type="ECO:0000313" key="13">
    <source>
        <dbReference type="Proteomes" id="UP000567179"/>
    </source>
</evidence>
<dbReference type="CDD" id="cd20514">
    <property type="entry name" value="CYCLIN_CCNC_rpt2"/>
    <property type="match status" value="1"/>
</dbReference>
<dbReference type="AlphaFoldDB" id="A0A8H5BHN7"/>
<comment type="subcellular location">
    <subcellularLocation>
        <location evidence="1">Nucleus</location>
    </subcellularLocation>
</comment>
<keyword evidence="13" id="KW-1185">Reference proteome</keyword>